<evidence type="ECO:0000313" key="3">
    <source>
        <dbReference type="EMBL" id="MEX0426431.1"/>
    </source>
</evidence>
<dbReference type="PANTHER" id="PTHR43022:SF1">
    <property type="entry name" value="PROTEIN SMF"/>
    <property type="match status" value="1"/>
</dbReference>
<sequence length="391" mass="41202">MTSPVFDAPPADRERLARAALSRLLEPGEKRIDTLMQGMTGLKLFQQLSDPDTDDPDLASATKDVAARLERLRPDLDLEIAAQHGCRFVIPGDDEWPEQLSRLAGKEPVQERAGVPIGLWVRGNLRLDALAASVAIVGSRDATSYGSEVTAQLAHQLATKGHVIVSGGAFGIDAAAHRGALASAVGKTVAVLACGIDKIYPEGNARLLQAVAERGAVISEVAPGLPVTRMRFLGRNRVIAGLACGTVVVEAAARSGALNTANWTTNINSPLMGVPGNVTEAVSVGVHELIRAGKAVLVTRAEDVLELVGRPGEYLVTVPRGPERRRDRLTAVHRQILDAVPVARPATAISIARSAGIHPGTVGSALATFEKHGLVERLDGGWLLTPEAVRS</sequence>
<dbReference type="SUPFAM" id="SSF102405">
    <property type="entry name" value="MCP/YpsA-like"/>
    <property type="match status" value="1"/>
</dbReference>
<reference evidence="3 4" key="1">
    <citation type="submission" date="2024-07" db="EMBL/GenBank/DDBJ databases">
        <authorList>
            <person name="Lee S."/>
            <person name="Kang M."/>
        </authorList>
    </citation>
    <scope>NUCLEOTIDE SEQUENCE [LARGE SCALE GENOMIC DNA]</scope>
    <source>
        <strain evidence="3 4">DS6</strain>
    </source>
</reference>
<dbReference type="Gene3D" id="3.40.50.450">
    <property type="match status" value="1"/>
</dbReference>
<dbReference type="InterPro" id="IPR057666">
    <property type="entry name" value="DrpA_SLOG"/>
</dbReference>
<comment type="caution">
    <text evidence="3">The sequence shown here is derived from an EMBL/GenBank/DDBJ whole genome shotgun (WGS) entry which is preliminary data.</text>
</comment>
<dbReference type="EMBL" id="JBFPJR010000003">
    <property type="protein sequence ID" value="MEX0426431.1"/>
    <property type="molecule type" value="Genomic_DNA"/>
</dbReference>
<evidence type="ECO:0000313" key="4">
    <source>
        <dbReference type="Proteomes" id="UP001556631"/>
    </source>
</evidence>
<dbReference type="PANTHER" id="PTHR43022">
    <property type="entry name" value="PROTEIN SMF"/>
    <property type="match status" value="1"/>
</dbReference>
<evidence type="ECO:0000256" key="1">
    <source>
        <dbReference type="ARBA" id="ARBA00006525"/>
    </source>
</evidence>
<protein>
    <submittedName>
        <fullName evidence="3">DNA-processing protein DprA</fullName>
    </submittedName>
</protein>
<proteinExistence type="inferred from homology"/>
<organism evidence="3 4">
    <name type="scientific">Nocardioides eburneus</name>
    <dbReference type="NCBI Taxonomy" id="3231482"/>
    <lineage>
        <taxon>Bacteria</taxon>
        <taxon>Bacillati</taxon>
        <taxon>Actinomycetota</taxon>
        <taxon>Actinomycetes</taxon>
        <taxon>Propionibacteriales</taxon>
        <taxon>Nocardioidaceae</taxon>
        <taxon>Nocardioides</taxon>
    </lineage>
</organism>
<dbReference type="Pfam" id="PF02481">
    <property type="entry name" value="DNA_processg_A"/>
    <property type="match status" value="1"/>
</dbReference>
<keyword evidence="4" id="KW-1185">Reference proteome</keyword>
<dbReference type="Proteomes" id="UP001556631">
    <property type="component" value="Unassembled WGS sequence"/>
</dbReference>
<accession>A0ABV3SU19</accession>
<gene>
    <name evidence="3" type="primary">dprA</name>
    <name evidence="3" type="ORF">AB3X52_02280</name>
</gene>
<dbReference type="InterPro" id="IPR003488">
    <property type="entry name" value="DprA"/>
</dbReference>
<dbReference type="NCBIfam" id="TIGR00732">
    <property type="entry name" value="dprA"/>
    <property type="match status" value="1"/>
</dbReference>
<name>A0ABV3SU19_9ACTN</name>
<dbReference type="SUPFAM" id="SSF46785">
    <property type="entry name" value="Winged helix' DNA-binding domain"/>
    <property type="match status" value="1"/>
</dbReference>
<feature type="domain" description="Smf/DprA SLOG" evidence="2">
    <location>
        <begin position="88"/>
        <end position="308"/>
    </location>
</feature>
<dbReference type="InterPro" id="IPR036388">
    <property type="entry name" value="WH-like_DNA-bd_sf"/>
</dbReference>
<dbReference type="RefSeq" id="WP_367991114.1">
    <property type="nucleotide sequence ID" value="NZ_JBFPJR010000003.1"/>
</dbReference>
<dbReference type="InterPro" id="IPR036390">
    <property type="entry name" value="WH_DNA-bd_sf"/>
</dbReference>
<evidence type="ECO:0000259" key="2">
    <source>
        <dbReference type="Pfam" id="PF02481"/>
    </source>
</evidence>
<comment type="similarity">
    <text evidence="1">Belongs to the DprA/Smf family.</text>
</comment>
<dbReference type="Gene3D" id="1.10.10.10">
    <property type="entry name" value="Winged helix-like DNA-binding domain superfamily/Winged helix DNA-binding domain"/>
    <property type="match status" value="1"/>
</dbReference>